<organism evidence="2 3">
    <name type="scientific">Thalassobacillus cyri</name>
    <dbReference type="NCBI Taxonomy" id="571932"/>
    <lineage>
        <taxon>Bacteria</taxon>
        <taxon>Bacillati</taxon>
        <taxon>Bacillota</taxon>
        <taxon>Bacilli</taxon>
        <taxon>Bacillales</taxon>
        <taxon>Bacillaceae</taxon>
        <taxon>Thalassobacillus</taxon>
    </lineage>
</organism>
<keyword evidence="1" id="KW-0472">Membrane</keyword>
<reference evidence="3" key="1">
    <citation type="submission" date="2016-10" db="EMBL/GenBank/DDBJ databases">
        <authorList>
            <person name="Varghese N."/>
            <person name="Submissions S."/>
        </authorList>
    </citation>
    <scope>NUCLEOTIDE SEQUENCE [LARGE SCALE GENOMIC DNA]</scope>
    <source>
        <strain evidence="3">CCM7597</strain>
    </source>
</reference>
<feature type="transmembrane region" description="Helical" evidence="1">
    <location>
        <begin position="35"/>
        <end position="54"/>
    </location>
</feature>
<evidence type="ECO:0000313" key="2">
    <source>
        <dbReference type="EMBL" id="SDZ83393.1"/>
    </source>
</evidence>
<accession>A0A1H3W8G8</accession>
<dbReference type="EMBL" id="FNQR01000001">
    <property type="protein sequence ID" value="SDZ83393.1"/>
    <property type="molecule type" value="Genomic_DNA"/>
</dbReference>
<keyword evidence="1" id="KW-0812">Transmembrane</keyword>
<evidence type="ECO:0000256" key="1">
    <source>
        <dbReference type="SAM" id="Phobius"/>
    </source>
</evidence>
<gene>
    <name evidence="2" type="ORF">SAMN05421743_101359</name>
</gene>
<name>A0A1H3W8G8_9BACI</name>
<keyword evidence="1" id="KW-1133">Transmembrane helix</keyword>
<sequence length="72" mass="8003">MKGKLSYEAYIELFLITIILGGIGILLFLVTNNFVIFFVSLISGVLIDMLKFAAKIYSLQLSEGNSNKKGRN</sequence>
<dbReference type="Proteomes" id="UP000198584">
    <property type="component" value="Unassembled WGS sequence"/>
</dbReference>
<protein>
    <submittedName>
        <fullName evidence="2">Uncharacterized protein</fullName>
    </submittedName>
</protein>
<keyword evidence="3" id="KW-1185">Reference proteome</keyword>
<proteinExistence type="predicted"/>
<dbReference type="AlphaFoldDB" id="A0A1H3W8G8"/>
<evidence type="ECO:0000313" key="3">
    <source>
        <dbReference type="Proteomes" id="UP000198584"/>
    </source>
</evidence>